<dbReference type="InterPro" id="IPR001173">
    <property type="entry name" value="Glyco_trans_2-like"/>
</dbReference>
<dbReference type="GO" id="GO:0046872">
    <property type="term" value="F:metal ion binding"/>
    <property type="evidence" value="ECO:0007669"/>
    <property type="project" value="UniProtKB-KW"/>
</dbReference>
<evidence type="ECO:0000313" key="12">
    <source>
        <dbReference type="Proteomes" id="UP000230646"/>
    </source>
</evidence>
<dbReference type="SUPFAM" id="SSF53335">
    <property type="entry name" value="S-adenosyl-L-methionine-dependent methyltransferases"/>
    <property type="match status" value="1"/>
</dbReference>
<dbReference type="GO" id="GO:0006412">
    <property type="term" value="P:translation"/>
    <property type="evidence" value="ECO:0007669"/>
    <property type="project" value="InterPro"/>
</dbReference>
<dbReference type="GO" id="GO:0051536">
    <property type="term" value="F:iron-sulfur cluster binding"/>
    <property type="evidence" value="ECO:0007669"/>
    <property type="project" value="UniProtKB-KW"/>
</dbReference>
<evidence type="ECO:0000313" key="11">
    <source>
        <dbReference type="Proteomes" id="UP000228560"/>
    </source>
</evidence>
<dbReference type="EMBL" id="PFTV01000029">
    <property type="protein sequence ID" value="PJB57832.1"/>
    <property type="molecule type" value="Genomic_DNA"/>
</dbReference>
<dbReference type="EMBL" id="PFIP01000142">
    <property type="protein sequence ID" value="PIX33599.1"/>
    <property type="molecule type" value="Genomic_DNA"/>
</dbReference>
<dbReference type="Gene3D" id="3.90.550.10">
    <property type="entry name" value="Spore Coat Polysaccharide Biosynthesis Protein SpsA, Chain A"/>
    <property type="match status" value="1"/>
</dbReference>
<dbReference type="Pfam" id="PF09243">
    <property type="entry name" value="Rsm22"/>
    <property type="match status" value="1"/>
</dbReference>
<accession>A0A1J5GVA3</accession>
<gene>
    <name evidence="6" type="ORF">AUK42_03135</name>
    <name evidence="9" type="ORF">CO097_01210</name>
    <name evidence="8" type="ORF">COZ07_05940</name>
    <name evidence="7" type="ORF">COZ58_07080</name>
</gene>
<dbReference type="InterPro" id="IPR015324">
    <property type="entry name" value="Ribosomal_Rsm22-like"/>
</dbReference>
<evidence type="ECO:0000313" key="9">
    <source>
        <dbReference type="EMBL" id="PJB57832.1"/>
    </source>
</evidence>
<dbReference type="EMBL" id="MNYY01000060">
    <property type="protein sequence ID" value="OIP71726.1"/>
    <property type="molecule type" value="Genomic_DNA"/>
</dbReference>
<evidence type="ECO:0000256" key="4">
    <source>
        <dbReference type="ARBA" id="ARBA00023014"/>
    </source>
</evidence>
<sequence>MEQKWKNQLQEIQKNRLDRVEKERQVRLLTEKEYKNISKQFWPRIAKVCREFALATGCDYSEDTWTLLNTREFYVSEEIRPIDMYKKNIFYRYPLLYVWGLKWIHKNNFAKRYCYMASFVRKNDLVLEPGCGPATLADFLLNNCVYRGFDTNKDFIDYALKKHSGVYLGNVLDVKNYCQADVVIACDILHHLKPTDRKRFIKNCFSSAKKLFIICEPGKTRKAVDGIFYSLRKRLAEWSEKDGTNDFKVEYFLTRGQLLNQIEYGFDIISSSVERETRDFGEDIIAVFFKDKNSHQRLKKQKFVSAIVPVFNEEKTVAKVVKTLVKSSLVNEVICINDGSKDKSPAILKKFGDKITLIDLKKNQGKGSALAEGIKKAKSEIIAFIDADLTTLSDNHIKTLLEPILDGKVRAVLGYPSNRRYMPNVFSNLTGERAYYKKDLAPHLAKMAKTRFGVEIFLNGLFEKDETKKVPLKQLKGLYKHEKRNSVNAFREYLNEAVEIAQEIGRREGLLPEDYQAITRISKVVNLKELKIRVKEITKKI</sequence>
<reference evidence="11 12" key="2">
    <citation type="submission" date="2017-09" db="EMBL/GenBank/DDBJ databases">
        <title>Depth-based differentiation of microbial function through sediment-hosted aquifers and enrichment of novel symbionts in the deep terrestrial subsurface.</title>
        <authorList>
            <person name="Probst A.J."/>
            <person name="Ladd B."/>
            <person name="Jarett J.K."/>
            <person name="Geller-Mcgrath D.E."/>
            <person name="Sieber C.M."/>
            <person name="Emerson J.B."/>
            <person name="Anantharaman K."/>
            <person name="Thomas B.C."/>
            <person name="Malmstrom R."/>
            <person name="Stieglmeier M."/>
            <person name="Klingl A."/>
            <person name="Woyke T."/>
            <person name="Ryan C.M."/>
            <person name="Banfield J.F."/>
        </authorList>
    </citation>
    <scope>NUCLEOTIDE SEQUENCE [LARGE SCALE GENOMIC DNA]</scope>
    <source>
        <strain evidence="8">CG_4_10_14_3_um_filter_34_13</strain>
        <strain evidence="9">CG_4_9_14_3_um_filter_33_16</strain>
    </source>
</reference>
<dbReference type="GO" id="GO:0008168">
    <property type="term" value="F:methyltransferase activity"/>
    <property type="evidence" value="ECO:0007669"/>
    <property type="project" value="InterPro"/>
</dbReference>
<dbReference type="SUPFAM" id="SSF53448">
    <property type="entry name" value="Nucleotide-diphospho-sugar transferases"/>
    <property type="match status" value="1"/>
</dbReference>
<dbReference type="PANTHER" id="PTHR48090:SF7">
    <property type="entry name" value="RFBJ PROTEIN"/>
    <property type="match status" value="1"/>
</dbReference>
<dbReference type="Proteomes" id="UP000182763">
    <property type="component" value="Unassembled WGS sequence"/>
</dbReference>
<evidence type="ECO:0000313" key="8">
    <source>
        <dbReference type="EMBL" id="PIY32372.1"/>
    </source>
</evidence>
<evidence type="ECO:0000313" key="10">
    <source>
        <dbReference type="Proteomes" id="UP000182763"/>
    </source>
</evidence>
<dbReference type="RefSeq" id="WP_406607678.1">
    <property type="nucleotide sequence ID" value="NZ_PFKO01000229.1"/>
</dbReference>
<dbReference type="EMBL" id="PFKO01000229">
    <property type="protein sequence ID" value="PIY32372.1"/>
    <property type="molecule type" value="Genomic_DNA"/>
</dbReference>
<feature type="domain" description="Glycosyltransferase 2-like" evidence="5">
    <location>
        <begin position="305"/>
        <end position="424"/>
    </location>
</feature>
<dbReference type="Proteomes" id="UP000228560">
    <property type="component" value="Unassembled WGS sequence"/>
</dbReference>
<dbReference type="CDD" id="cd04179">
    <property type="entry name" value="DPM_DPG-synthase_like"/>
    <property type="match status" value="1"/>
</dbReference>
<dbReference type="CDD" id="cd02440">
    <property type="entry name" value="AdoMet_MTases"/>
    <property type="match status" value="1"/>
</dbReference>
<dbReference type="Pfam" id="PF00535">
    <property type="entry name" value="Glycos_transf_2"/>
    <property type="match status" value="1"/>
</dbReference>
<dbReference type="InterPro" id="IPR029044">
    <property type="entry name" value="Nucleotide-diphossugar_trans"/>
</dbReference>
<keyword evidence="1" id="KW-0479">Metal-binding</keyword>
<comment type="caution">
    <text evidence="6">The sequence shown here is derived from an EMBL/GenBank/DDBJ whole genome shotgun (WGS) entry which is preliminary data.</text>
</comment>
<name>A0A1J5GVA3_9BACT</name>
<accession>A0A2M8CFI6</accession>
<dbReference type="Gene3D" id="3.40.50.150">
    <property type="entry name" value="Vaccinia Virus protein VP39"/>
    <property type="match status" value="1"/>
</dbReference>
<dbReference type="STRING" id="1805029.AUK42_03135"/>
<dbReference type="PANTHER" id="PTHR48090">
    <property type="entry name" value="UNDECAPRENYL-PHOSPHATE 4-DEOXY-4-FORMAMIDO-L-ARABINOSE TRANSFERASE-RELATED"/>
    <property type="match status" value="1"/>
</dbReference>
<evidence type="ECO:0000256" key="3">
    <source>
        <dbReference type="ARBA" id="ARBA00023004"/>
    </source>
</evidence>
<accession>A0A2M7K640</accession>
<evidence type="ECO:0000259" key="5">
    <source>
        <dbReference type="Pfam" id="PF00535"/>
    </source>
</evidence>
<evidence type="ECO:0000256" key="1">
    <source>
        <dbReference type="ARBA" id="ARBA00022723"/>
    </source>
</evidence>
<evidence type="ECO:0000313" key="6">
    <source>
        <dbReference type="EMBL" id="OIP71726.1"/>
    </source>
</evidence>
<reference evidence="7" key="3">
    <citation type="submission" date="2017-09" db="EMBL/GenBank/DDBJ databases">
        <title>Depth-based differentiation of microbial function through sediment-hosted aquifers and enrichment of novel symbionts in the deep terrestrial subsurface.</title>
        <authorList>
            <person name="Probst A.J."/>
            <person name="Ladd B."/>
            <person name="Jarett J.K."/>
            <person name="Geller-Mcgrath D.E."/>
            <person name="Sieber C.M.K."/>
            <person name="Emerson J.B."/>
            <person name="Anantharaman K."/>
            <person name="Thomas B.C."/>
            <person name="Malmstrom R."/>
            <person name="Stieglmeier M."/>
            <person name="Klingl A."/>
            <person name="Woyke T."/>
            <person name="Ryan C.M."/>
            <person name="Banfield J.F."/>
        </authorList>
    </citation>
    <scope>NUCLEOTIDE SEQUENCE</scope>
    <source>
        <strain evidence="7">CG_4_8_14_3_um_filter_34_18</strain>
    </source>
</reference>
<keyword evidence="2" id="KW-0809">Transit peptide</keyword>
<accession>A0A2M7PPV1</accession>
<evidence type="ECO:0000313" key="7">
    <source>
        <dbReference type="EMBL" id="PIX33599.1"/>
    </source>
</evidence>
<keyword evidence="3" id="KW-0408">Iron</keyword>
<dbReference type="Proteomes" id="UP000231493">
    <property type="component" value="Unassembled WGS sequence"/>
</dbReference>
<evidence type="ECO:0000256" key="2">
    <source>
        <dbReference type="ARBA" id="ARBA00022946"/>
    </source>
</evidence>
<proteinExistence type="predicted"/>
<dbReference type="AlphaFoldDB" id="A0A1J5GVA3"/>
<keyword evidence="4" id="KW-0411">Iron-sulfur</keyword>
<organism evidence="6 10">
    <name type="scientific">Candidatus Infernicultor aquiphilus</name>
    <dbReference type="NCBI Taxonomy" id="1805029"/>
    <lineage>
        <taxon>Bacteria</taxon>
        <taxon>Pseudomonadati</taxon>
        <taxon>Atribacterota</taxon>
        <taxon>Candidatus Phoenicimicrobiia</taxon>
        <taxon>Candidatus Pheonicimicrobiales</taxon>
        <taxon>Candidatus Phoenicimicrobiaceae</taxon>
        <taxon>Candidatus Infernicultor</taxon>
    </lineage>
</organism>
<protein>
    <recommendedName>
        <fullName evidence="5">Glycosyltransferase 2-like domain-containing protein</fullName>
    </recommendedName>
</protein>
<dbReference type="InterPro" id="IPR050256">
    <property type="entry name" value="Glycosyltransferase_2"/>
</dbReference>
<dbReference type="InterPro" id="IPR029063">
    <property type="entry name" value="SAM-dependent_MTases_sf"/>
</dbReference>
<reference evidence="6 10" key="1">
    <citation type="journal article" date="2016" name="Environ. Microbiol.">
        <title>Genomic resolution of a cold subsurface aquifer community provides metabolic insights for novel microbes adapted to high CO concentrations.</title>
        <authorList>
            <person name="Probst A.J."/>
            <person name="Castelle C.J."/>
            <person name="Singh A."/>
            <person name="Brown C.T."/>
            <person name="Anantharaman K."/>
            <person name="Sharon I."/>
            <person name="Hug L.A."/>
            <person name="Burstein D."/>
            <person name="Emerson J.B."/>
            <person name="Thomas B.C."/>
            <person name="Banfield J.F."/>
        </authorList>
    </citation>
    <scope>NUCLEOTIDE SEQUENCE [LARGE SCALE GENOMIC DNA]</scope>
    <source>
        <strain evidence="6">CG2_30_33_13</strain>
    </source>
</reference>
<dbReference type="Proteomes" id="UP000230646">
    <property type="component" value="Unassembled WGS sequence"/>
</dbReference>